<evidence type="ECO:0000256" key="4">
    <source>
        <dbReference type="ARBA" id="ARBA00023136"/>
    </source>
</evidence>
<feature type="transmembrane region" description="Helical" evidence="6">
    <location>
        <begin position="33"/>
        <end position="56"/>
    </location>
</feature>
<keyword evidence="2 6" id="KW-0812">Transmembrane</keyword>
<proteinExistence type="predicted"/>
<dbReference type="InterPro" id="IPR007343">
    <property type="entry name" value="Uncharacterised_pept_Zn_put"/>
</dbReference>
<protein>
    <submittedName>
        <fullName evidence="7">Neutral zinc metallopeptidase</fullName>
    </submittedName>
</protein>
<comment type="subcellular location">
    <subcellularLocation>
        <location evidence="1">Membrane</location>
        <topology evidence="1">Single-pass membrane protein</topology>
    </subcellularLocation>
</comment>
<gene>
    <name evidence="7" type="ORF">H8M03_05745</name>
</gene>
<dbReference type="PANTHER" id="PTHR30168">
    <property type="entry name" value="PUTATIVE MEMBRANE PROTEIN YPFJ"/>
    <property type="match status" value="1"/>
</dbReference>
<evidence type="ECO:0000256" key="3">
    <source>
        <dbReference type="ARBA" id="ARBA00022989"/>
    </source>
</evidence>
<evidence type="ECO:0000256" key="1">
    <source>
        <dbReference type="ARBA" id="ARBA00004167"/>
    </source>
</evidence>
<dbReference type="PANTHER" id="PTHR30168:SF0">
    <property type="entry name" value="INNER MEMBRANE PROTEIN"/>
    <property type="match status" value="1"/>
</dbReference>
<dbReference type="GO" id="GO:0016020">
    <property type="term" value="C:membrane"/>
    <property type="evidence" value="ECO:0007669"/>
    <property type="project" value="UniProtKB-SubCell"/>
</dbReference>
<feature type="compositionally biased region" description="Polar residues" evidence="5">
    <location>
        <begin position="79"/>
        <end position="90"/>
    </location>
</feature>
<accession>A0A7G9L5C3</accession>
<keyword evidence="3 6" id="KW-1133">Transmembrane helix</keyword>
<evidence type="ECO:0000256" key="5">
    <source>
        <dbReference type="SAM" id="MobiDB-lite"/>
    </source>
</evidence>
<dbReference type="PROSITE" id="PS51257">
    <property type="entry name" value="PROKAR_LIPOPROTEIN"/>
    <property type="match status" value="1"/>
</dbReference>
<dbReference type="KEGG" id="ssau:H8M03_05745"/>
<evidence type="ECO:0000256" key="6">
    <source>
        <dbReference type="SAM" id="Phobius"/>
    </source>
</evidence>
<dbReference type="Pfam" id="PF04228">
    <property type="entry name" value="Zn_peptidase"/>
    <property type="match status" value="1"/>
</dbReference>
<dbReference type="Proteomes" id="UP000515861">
    <property type="component" value="Chromosome"/>
</dbReference>
<feature type="region of interest" description="Disordered" evidence="5">
    <location>
        <begin position="67"/>
        <end position="91"/>
    </location>
</feature>
<sequence length="300" mass="31258">MRLGDDDSGNFIDRTGQGGGFNMGGGGGMLGCLLPLVMSRFGIIGVLVLLLGYCALQSIGGGSIIPGGGGGGGGSPSSEQSSTDQSTLSPENRRVLSGVLASTEQVWGQLFQKSGSTYAEPKMVAYSNYDQTGCGMAQSAVGPFYCPTDQRIYIDPKFFDELSSRFGAPGDFAQGYVIAHEVGHHVQNLTGTLDKAERAQASSSRVDGNAIQVGVELQADCYAGVWAANARTADGQPILEPGDIEEGMRAAEAIGDDTLQQNTQGRVVPESFTHGSSAQRMAALRKGLETGDPAACDFNR</sequence>
<dbReference type="EMBL" id="CP060697">
    <property type="protein sequence ID" value="QNM83822.1"/>
    <property type="molecule type" value="Genomic_DNA"/>
</dbReference>
<reference evidence="7 8" key="1">
    <citation type="submission" date="2020-08" db="EMBL/GenBank/DDBJ databases">
        <title>Sphingomonas sp. sand1-3 16S ribosomal RNA gene Genome sequencing and assembly.</title>
        <authorList>
            <person name="Kang M."/>
        </authorList>
    </citation>
    <scope>NUCLEOTIDE SEQUENCE [LARGE SCALE GENOMIC DNA]</scope>
    <source>
        <strain evidence="8">sand1-3</strain>
    </source>
</reference>
<evidence type="ECO:0000256" key="2">
    <source>
        <dbReference type="ARBA" id="ARBA00022692"/>
    </source>
</evidence>
<dbReference type="RefSeq" id="WP_187480776.1">
    <property type="nucleotide sequence ID" value="NZ_CP060697.1"/>
</dbReference>
<organism evidence="7 8">
    <name type="scientific">Sphingomonas sabuli</name>
    <dbReference type="NCBI Taxonomy" id="2764186"/>
    <lineage>
        <taxon>Bacteria</taxon>
        <taxon>Pseudomonadati</taxon>
        <taxon>Pseudomonadota</taxon>
        <taxon>Alphaproteobacteria</taxon>
        <taxon>Sphingomonadales</taxon>
        <taxon>Sphingomonadaceae</taxon>
        <taxon>Sphingomonas</taxon>
    </lineage>
</organism>
<keyword evidence="8" id="KW-1185">Reference proteome</keyword>
<evidence type="ECO:0000313" key="8">
    <source>
        <dbReference type="Proteomes" id="UP000515861"/>
    </source>
</evidence>
<evidence type="ECO:0000313" key="7">
    <source>
        <dbReference type="EMBL" id="QNM83822.1"/>
    </source>
</evidence>
<name>A0A7G9L5C3_9SPHN</name>
<keyword evidence="4 6" id="KW-0472">Membrane</keyword>
<dbReference type="AlphaFoldDB" id="A0A7G9L5C3"/>